<dbReference type="AlphaFoldDB" id="F0QYY9"/>
<proteinExistence type="predicted"/>
<dbReference type="Pfam" id="PF01145">
    <property type="entry name" value="Band_7"/>
    <property type="match status" value="1"/>
</dbReference>
<dbReference type="EMBL" id="CP002529">
    <property type="protein sequence ID" value="ADY00270.1"/>
    <property type="molecule type" value="Genomic_DNA"/>
</dbReference>
<evidence type="ECO:0000313" key="4">
    <source>
        <dbReference type="Proteomes" id="UP000007485"/>
    </source>
</evidence>
<dbReference type="InterPro" id="IPR001107">
    <property type="entry name" value="Band_7"/>
</dbReference>
<gene>
    <name evidence="3" type="ordered locus">VMUT_0053</name>
</gene>
<dbReference type="eggNOG" id="arCOG01918">
    <property type="taxonomic scope" value="Archaea"/>
</dbReference>
<dbReference type="Gene3D" id="3.30.479.30">
    <property type="entry name" value="Band 7 domain"/>
    <property type="match status" value="1"/>
</dbReference>
<dbReference type="PANTHER" id="PTHR37826:SF2">
    <property type="entry name" value="ZINC-RIBBON DOMAIN-CONTAINING PROTEIN"/>
    <property type="match status" value="1"/>
</dbReference>
<evidence type="ECO:0000259" key="2">
    <source>
        <dbReference type="Pfam" id="PF01145"/>
    </source>
</evidence>
<protein>
    <submittedName>
        <fullName evidence="3">Band 7 protein</fullName>
    </submittedName>
</protein>
<evidence type="ECO:0000313" key="3">
    <source>
        <dbReference type="EMBL" id="ADY00270.1"/>
    </source>
</evidence>
<organism evidence="3 4">
    <name type="scientific">Vulcanisaeta moutnovskia (strain 768-28)</name>
    <dbReference type="NCBI Taxonomy" id="985053"/>
    <lineage>
        <taxon>Archaea</taxon>
        <taxon>Thermoproteota</taxon>
        <taxon>Thermoprotei</taxon>
        <taxon>Thermoproteales</taxon>
        <taxon>Thermoproteaceae</taxon>
        <taxon>Vulcanisaeta</taxon>
    </lineage>
</organism>
<feature type="region of interest" description="Disordered" evidence="1">
    <location>
        <begin position="276"/>
        <end position="304"/>
    </location>
</feature>
<feature type="compositionally biased region" description="Low complexity" evidence="1">
    <location>
        <begin position="279"/>
        <end position="304"/>
    </location>
</feature>
<keyword evidence="4" id="KW-1185">Reference proteome</keyword>
<dbReference type="STRING" id="985053.VMUT_0053"/>
<accession>F0QYY9</accession>
<dbReference type="InterPro" id="IPR036013">
    <property type="entry name" value="Band_7/SPFH_dom_sf"/>
</dbReference>
<feature type="domain" description="Band 7" evidence="2">
    <location>
        <begin position="40"/>
        <end position="217"/>
    </location>
</feature>
<dbReference type="Proteomes" id="UP000007485">
    <property type="component" value="Chromosome"/>
</dbReference>
<dbReference type="OrthoDB" id="40668at2157"/>
<dbReference type="RefSeq" id="WP_013603434.1">
    <property type="nucleotide sequence ID" value="NC_015151.1"/>
</dbReference>
<dbReference type="HOGENOM" id="CLU_914065_0_0_2"/>
<dbReference type="GeneID" id="10287705"/>
<dbReference type="PANTHER" id="PTHR37826">
    <property type="entry name" value="FLOTILLIN BAND_7_5 DOMAIN PROTEIN"/>
    <property type="match status" value="1"/>
</dbReference>
<dbReference type="SUPFAM" id="SSF117892">
    <property type="entry name" value="Band 7/SPFH domain"/>
    <property type="match status" value="1"/>
</dbReference>
<name>F0QYY9_VULM7</name>
<dbReference type="KEGG" id="vmo:VMUT_0053"/>
<evidence type="ECO:0000256" key="1">
    <source>
        <dbReference type="SAM" id="MobiDB-lite"/>
    </source>
</evidence>
<sequence>MSIRAQVISTIDEKGIDQMGPDDLIVKYHSVDVRTRSRLIVYSNQKAVVRIQGQIQGVFDPGAHDLQTPANPISQFFAKFQYAGNIPWEVEVLFASTARHEARSEGITQTKELVPMRYQVAYYFMITDPVKFINSVQFSGFKYTVEDFKNYVSPIVDQSVSQVLNLVSLNEVYANLHKVTDAVTASLRTFLDEVGVHLITCRIVRLEPEDETMRRVVQFMALGLDVNTAIRARLSEIMAQRSDPAATNMMLGVPYYPIYILPTAGMPTNLQQLMVPPTQTQQQSKGQSQQGGSEQSSGFEISGG</sequence>
<reference evidence="3 4" key="1">
    <citation type="journal article" date="2011" name="J. Bacteriol.">
        <title>Complete genome sequence of 'Vulcanisaeta moutnovskia' strain 768-28, a novel member of the hyperthermophilic crenarchaeal genus vulcanisaeta.</title>
        <authorList>
            <person name="Gumerov V.M."/>
            <person name="Mardanov A.V."/>
            <person name="Beletsky A.V."/>
            <person name="Prokofeva M.I."/>
            <person name="Bonch-Osmolovskaya E.A."/>
            <person name="Ravin N.V."/>
            <person name="Skryabin K.G."/>
        </authorList>
    </citation>
    <scope>NUCLEOTIDE SEQUENCE [LARGE SCALE GENOMIC DNA]</scope>
    <source>
        <strain evidence="3 4">768-28</strain>
    </source>
</reference>